<evidence type="ECO:0000313" key="1">
    <source>
        <dbReference type="EMBL" id="TGY95265.1"/>
    </source>
</evidence>
<sequence length="816" mass="89899">MNEIKEVIAKMTLEDKIKLCSGANFWESESMEQYGIPSFFMSDGPHGLRTQKGESDHLGINQSEQSTCFPTASASAASWNPQLLRRMGEAIGEEALHYGVDVVLGPGVCMKRNPLCGRNFEYFSEDPYLAGVMGANWIRGVQSKGVGTSLKHYAANNQEQDRMMGDSMVDERALREIYLSAFEMAVKESRPDTVMCSYNKINGIFSSDNKKLLTDILREEWGFQGLVVTDWGAMNDRIKAFQAGCDLEMPSSSGMFDEAVKQAVEEGKLQETDIDTCVERIIRLAWKARETRSRHHDGYLLDVETHHDLAREIAEESAVLLKNENALLPLKKTARIALCGAMAETVRYQGAGSSHINPTRLSSLRAAMESAGGTLSYYPAYESDGERNAHELQRAVDGAKEAEVAVLVVGLPDSYESEGYDRKHMAMPESHCELVREIAKVNPNVVVVLMGGSPVEMPWLADAKAVLNLYLGGQAVGEAAAGLLYGDVNPSGKLAETYPAAYKDCSSSETFGVNPRQVEYAESIYIGYRYYEKAGIPVQFPFGYGLSYTQFVLSDLTVKSGENTVGTDFVWESHQKDARLIVSCKVKNTGDRAGAEVVQIYVSDRTPDIFKAEKELKGFCKVYLEAGEEKEVTVTLDGRSFAHYDVDTRNWEVLTGAYQILAGTSSADIRLMQDIRVQGTVDALKSEEIPSWYICPSGKPKVSDFERLYGQKITPFELEKPGEYTMLNTLNDMKDNPVVQQIMEGIKGGILQSCGGDENSSEFLFTTSIVFNTPLIRLVQQGGGATPLALMQAAVGAANNDPDAIAQLAEMMNHMQ</sequence>
<proteinExistence type="predicted"/>
<gene>
    <name evidence="1" type="ORF">E5329_15760</name>
</gene>
<organism evidence="1 2">
    <name type="scientific">Petralouisia muris</name>
    <dbReference type="NCBI Taxonomy" id="3032872"/>
    <lineage>
        <taxon>Bacteria</taxon>
        <taxon>Bacillati</taxon>
        <taxon>Bacillota</taxon>
        <taxon>Clostridia</taxon>
        <taxon>Lachnospirales</taxon>
        <taxon>Lachnospiraceae</taxon>
        <taxon>Petralouisia</taxon>
    </lineage>
</organism>
<protein>
    <submittedName>
        <fullName evidence="1">Glycosyl hydrolase</fullName>
    </submittedName>
</protein>
<name>A0AC61RU98_9FIRM</name>
<evidence type="ECO:0000313" key="2">
    <source>
        <dbReference type="Proteomes" id="UP000304953"/>
    </source>
</evidence>
<reference evidence="1" key="1">
    <citation type="submission" date="2019-04" db="EMBL/GenBank/DDBJ databases">
        <title>Microbes associate with the intestines of laboratory mice.</title>
        <authorList>
            <person name="Navarre W."/>
            <person name="Wong E."/>
            <person name="Huang K."/>
            <person name="Tropini C."/>
            <person name="Ng K."/>
            <person name="Yu B."/>
        </authorList>
    </citation>
    <scope>NUCLEOTIDE SEQUENCE</scope>
    <source>
        <strain evidence="1">NM01_1-7b</strain>
    </source>
</reference>
<comment type="caution">
    <text evidence="1">The sequence shown here is derived from an EMBL/GenBank/DDBJ whole genome shotgun (WGS) entry which is preliminary data.</text>
</comment>
<dbReference type="Proteomes" id="UP000304953">
    <property type="component" value="Unassembled WGS sequence"/>
</dbReference>
<accession>A0AC61RU98</accession>
<keyword evidence="2" id="KW-1185">Reference proteome</keyword>
<keyword evidence="1" id="KW-0378">Hydrolase</keyword>
<dbReference type="EMBL" id="SRYA01000032">
    <property type="protein sequence ID" value="TGY95265.1"/>
    <property type="molecule type" value="Genomic_DNA"/>
</dbReference>